<dbReference type="InterPro" id="IPR016440">
    <property type="entry name" value="Rubredoxin-O_OxRdtase"/>
</dbReference>
<organism evidence="3 4">
    <name type="scientific">Geobacter anodireducens</name>
    <dbReference type="NCBI Taxonomy" id="1340425"/>
    <lineage>
        <taxon>Bacteria</taxon>
        <taxon>Pseudomonadati</taxon>
        <taxon>Thermodesulfobacteriota</taxon>
        <taxon>Desulfuromonadia</taxon>
        <taxon>Geobacterales</taxon>
        <taxon>Geobacteraceae</taxon>
        <taxon>Geobacter</taxon>
    </lineage>
</organism>
<keyword evidence="4" id="KW-1185">Reference proteome</keyword>
<dbReference type="SUPFAM" id="SSF52218">
    <property type="entry name" value="Flavoproteins"/>
    <property type="match status" value="1"/>
</dbReference>
<dbReference type="Pfam" id="PF00258">
    <property type="entry name" value="Flavodoxin_1"/>
    <property type="match status" value="1"/>
</dbReference>
<evidence type="ECO:0000313" key="4">
    <source>
        <dbReference type="Proteomes" id="UP000618926"/>
    </source>
</evidence>
<dbReference type="Gene3D" id="3.40.50.360">
    <property type="match status" value="1"/>
</dbReference>
<dbReference type="InterPro" id="IPR001279">
    <property type="entry name" value="Metallo-B-lactamas"/>
</dbReference>
<dbReference type="SUPFAM" id="SSF56281">
    <property type="entry name" value="Metallo-hydrolase/oxidoreductase"/>
    <property type="match status" value="1"/>
</dbReference>
<dbReference type="PANTHER" id="PTHR43717">
    <property type="entry name" value="ANAEROBIC NITRIC OXIDE REDUCTASE FLAVORUBREDOXIN"/>
    <property type="match status" value="1"/>
</dbReference>
<dbReference type="EMBL" id="JADBFD010000025">
    <property type="protein sequence ID" value="MBE2889283.1"/>
    <property type="molecule type" value="Genomic_DNA"/>
</dbReference>
<gene>
    <name evidence="3" type="ORF">IIE05_15065</name>
</gene>
<dbReference type="CDD" id="cd07709">
    <property type="entry name" value="flavodiiron_proteins_MBL-fold"/>
    <property type="match status" value="1"/>
</dbReference>
<proteinExistence type="inferred from homology"/>
<dbReference type="PROSITE" id="PS50902">
    <property type="entry name" value="FLAVODOXIN_LIKE"/>
    <property type="match status" value="1"/>
</dbReference>
<dbReference type="Proteomes" id="UP000618926">
    <property type="component" value="Unassembled WGS sequence"/>
</dbReference>
<dbReference type="InterPro" id="IPR045761">
    <property type="entry name" value="ODP_dom"/>
</dbReference>
<dbReference type="RefSeq" id="WP_192905897.1">
    <property type="nucleotide sequence ID" value="NZ_JADBFD010000025.1"/>
</dbReference>
<sequence length="404" mass="45520">MKAVEIRQGVFWVGAVDWAVRDFHGYETPRGTTYNNFLIMDEEITLIDTVKYDFADLTIKNIAGIVDPARIKNIIINHIENDHASSLDRIMALAPQATIYISEKGRKGLERFFDLSNWSVKTVKTGDTLSIGSRTLEFLETPMLHWPDSMVTYSRQDRILFTQDAFGQHVASASRFDDEFEKSDSAAELEDAVVDYYANILMPFGQMIKTKIAEIQAKGFDIDIIAPDHGLIWRANPGKVLNMYLDMANGKANESVVIIYDTMWQSTEKMAVPIAEGIRAEGLDCRVVKLRATPMSVAIKEFWKSRGALIGSPTLNNILYPSVAEFLTHLRGLRPKNRLVGAFGSYGWGGGAVRDAYEEFKKMGLQAVEPGYQIPYRPSRADEEGAFEFGRTFARQVIEYHKGF</sequence>
<comment type="caution">
    <text evidence="3">The sequence shown here is derived from an EMBL/GenBank/DDBJ whole genome shotgun (WGS) entry which is preliminary data.</text>
</comment>
<feature type="domain" description="Flavodoxin-like" evidence="2">
    <location>
        <begin position="256"/>
        <end position="394"/>
    </location>
</feature>
<accession>A0ABR9NYD6</accession>
<dbReference type="SMART" id="SM00849">
    <property type="entry name" value="Lactamase_B"/>
    <property type="match status" value="1"/>
</dbReference>
<evidence type="ECO:0000259" key="2">
    <source>
        <dbReference type="PROSITE" id="PS50902"/>
    </source>
</evidence>
<dbReference type="Pfam" id="PF19583">
    <property type="entry name" value="ODP"/>
    <property type="match status" value="1"/>
</dbReference>
<dbReference type="PANTHER" id="PTHR43717:SF1">
    <property type="entry name" value="ANAEROBIC NITRIC OXIDE REDUCTASE FLAVORUBREDOXIN"/>
    <property type="match status" value="1"/>
</dbReference>
<evidence type="ECO:0000313" key="3">
    <source>
        <dbReference type="EMBL" id="MBE2889283.1"/>
    </source>
</evidence>
<evidence type="ECO:0000256" key="1">
    <source>
        <dbReference type="ARBA" id="ARBA00007121"/>
    </source>
</evidence>
<dbReference type="Gene3D" id="3.60.15.10">
    <property type="entry name" value="Ribonuclease Z/Hydroxyacylglutathione hydrolase-like"/>
    <property type="match status" value="1"/>
</dbReference>
<dbReference type="InterPro" id="IPR008254">
    <property type="entry name" value="Flavodoxin/NO_synth"/>
</dbReference>
<name>A0ABR9NYD6_9BACT</name>
<dbReference type="PIRSF" id="PIRSF005243">
    <property type="entry name" value="ROO"/>
    <property type="match status" value="1"/>
</dbReference>
<dbReference type="InterPro" id="IPR029039">
    <property type="entry name" value="Flavoprotein-like_sf"/>
</dbReference>
<protein>
    <submittedName>
        <fullName evidence="3">FprA family A-type flavoprotein</fullName>
    </submittedName>
</protein>
<dbReference type="InterPro" id="IPR036866">
    <property type="entry name" value="RibonucZ/Hydroxyglut_hydro"/>
</dbReference>
<reference evidence="3 4" key="1">
    <citation type="submission" date="2020-10" db="EMBL/GenBank/DDBJ databases">
        <title>Investigation of anaerobic biodegradation of phenanthrene by a sulfate-dependent Geobacter anodireducens strain PheS2.</title>
        <authorList>
            <person name="Zhang Z."/>
        </authorList>
    </citation>
    <scope>NUCLEOTIDE SEQUENCE [LARGE SCALE GENOMIC DNA]</scope>
    <source>
        <strain evidence="3 4">PheS2</strain>
    </source>
</reference>
<comment type="similarity">
    <text evidence="1">In the N-terminal section; belongs to the zinc metallo-hydrolase group 3 family.</text>
</comment>